<dbReference type="InterPro" id="IPR001840">
    <property type="entry name" value="Anaphylatoxn_comp_syst_dom"/>
</dbReference>
<dbReference type="AlphaFoldDB" id="A0A8C5WIH2"/>
<evidence type="ECO:0000256" key="1">
    <source>
        <dbReference type="ARBA" id="ARBA00004613"/>
    </source>
</evidence>
<reference evidence="5" key="1">
    <citation type="submission" date="2025-08" db="UniProtKB">
        <authorList>
            <consortium name="Ensembl"/>
        </authorList>
    </citation>
    <scope>IDENTIFICATION</scope>
</reference>
<dbReference type="SMART" id="SM00104">
    <property type="entry name" value="ANATO"/>
    <property type="match status" value="1"/>
</dbReference>
<dbReference type="GO" id="GO:0006956">
    <property type="term" value="P:complement activation"/>
    <property type="evidence" value="ECO:0007669"/>
    <property type="project" value="InterPro"/>
</dbReference>
<keyword evidence="3" id="KW-1015">Disulfide bond</keyword>
<dbReference type="CDD" id="cd00017">
    <property type="entry name" value="ANATO"/>
    <property type="match status" value="1"/>
</dbReference>
<dbReference type="InterPro" id="IPR000020">
    <property type="entry name" value="Anaphylatoxin/fibulin"/>
</dbReference>
<protein>
    <recommendedName>
        <fullName evidence="4">Anaphylatoxin-like domain-containing protein</fullName>
    </recommendedName>
</protein>
<evidence type="ECO:0000313" key="6">
    <source>
        <dbReference type="Proteomes" id="UP000694569"/>
    </source>
</evidence>
<organism evidence="5 6">
    <name type="scientific">Leptobrachium leishanense</name>
    <name type="common">Leishan spiny toad</name>
    <dbReference type="NCBI Taxonomy" id="445787"/>
    <lineage>
        <taxon>Eukaryota</taxon>
        <taxon>Metazoa</taxon>
        <taxon>Chordata</taxon>
        <taxon>Craniata</taxon>
        <taxon>Vertebrata</taxon>
        <taxon>Euteleostomi</taxon>
        <taxon>Amphibia</taxon>
        <taxon>Batrachia</taxon>
        <taxon>Anura</taxon>
        <taxon>Pelobatoidea</taxon>
        <taxon>Megophryidae</taxon>
        <taxon>Leptobrachium</taxon>
    </lineage>
</organism>
<dbReference type="PRINTS" id="PR00004">
    <property type="entry name" value="ANAPHYLATOXN"/>
</dbReference>
<keyword evidence="6" id="KW-1185">Reference proteome</keyword>
<evidence type="ECO:0000313" key="5">
    <source>
        <dbReference type="Ensembl" id="ENSLLEP00000040465.1"/>
    </source>
</evidence>
<dbReference type="Pfam" id="PF01821">
    <property type="entry name" value="ANATO"/>
    <property type="match status" value="1"/>
</dbReference>
<keyword evidence="2" id="KW-0964">Secreted</keyword>
<evidence type="ECO:0000259" key="4">
    <source>
        <dbReference type="PROSITE" id="PS01178"/>
    </source>
</evidence>
<dbReference type="GO" id="GO:0006954">
    <property type="term" value="P:inflammatory response"/>
    <property type="evidence" value="ECO:0007669"/>
    <property type="project" value="InterPro"/>
</dbReference>
<proteinExistence type="predicted"/>
<dbReference type="InterPro" id="IPR018081">
    <property type="entry name" value="Anaphylatoxin_comp_syst"/>
</dbReference>
<dbReference type="Proteomes" id="UP000694569">
    <property type="component" value="Unplaced"/>
</dbReference>
<dbReference type="SUPFAM" id="SSF47686">
    <property type="entry name" value="Anaphylotoxins (complement system)"/>
    <property type="match status" value="1"/>
</dbReference>
<dbReference type="Ensembl" id="ENSLLET00000042112.1">
    <property type="protein sequence ID" value="ENSLLEP00000040465.1"/>
    <property type="gene ID" value="ENSLLEG00000025740.1"/>
</dbReference>
<dbReference type="OrthoDB" id="6359008at2759"/>
<sequence>MLKKKGSHTRWKITKTCCEDGMRDSPMGHSCERRSQKILEGKECVDAFVECCKHFEKKKADERTTKDEDLRHD</sequence>
<name>A0A8C5WIH2_9ANUR</name>
<dbReference type="PROSITE" id="PS01177">
    <property type="entry name" value="ANAPHYLATOXIN_1"/>
    <property type="match status" value="1"/>
</dbReference>
<reference evidence="5" key="2">
    <citation type="submission" date="2025-09" db="UniProtKB">
        <authorList>
            <consortium name="Ensembl"/>
        </authorList>
    </citation>
    <scope>IDENTIFICATION</scope>
</reference>
<evidence type="ECO:0000256" key="3">
    <source>
        <dbReference type="ARBA" id="ARBA00023157"/>
    </source>
</evidence>
<dbReference type="Gene3D" id="1.20.91.20">
    <property type="entry name" value="Anaphylotoxins (complement system)"/>
    <property type="match status" value="1"/>
</dbReference>
<feature type="domain" description="Anaphylatoxin-like" evidence="4">
    <location>
        <begin position="17"/>
        <end position="52"/>
    </location>
</feature>
<dbReference type="GeneTree" id="ENSGT00940000177444"/>
<evidence type="ECO:0000256" key="2">
    <source>
        <dbReference type="ARBA" id="ARBA00022525"/>
    </source>
</evidence>
<dbReference type="GO" id="GO:0005576">
    <property type="term" value="C:extracellular region"/>
    <property type="evidence" value="ECO:0007669"/>
    <property type="project" value="UniProtKB-SubCell"/>
</dbReference>
<dbReference type="PROSITE" id="PS01178">
    <property type="entry name" value="ANAPHYLATOXIN_2"/>
    <property type="match status" value="1"/>
</dbReference>
<accession>A0A8C5WIH2</accession>
<comment type="subcellular location">
    <subcellularLocation>
        <location evidence="1">Secreted</location>
    </subcellularLocation>
</comment>